<keyword evidence="9" id="KW-0966">Cell projection</keyword>
<keyword evidence="12" id="KW-1185">Reference proteome</keyword>
<name>A0ABP1HBW7_9EUKA</name>
<evidence type="ECO:0000313" key="12">
    <source>
        <dbReference type="Proteomes" id="UP001642409"/>
    </source>
</evidence>
<keyword evidence="7" id="KW-0969">Cilium</keyword>
<keyword evidence="5" id="KW-0963">Cytoplasm</keyword>
<evidence type="ECO:0000313" key="11">
    <source>
        <dbReference type="EMBL" id="CAL5985768.1"/>
    </source>
</evidence>
<comment type="similarity">
    <text evidence="3">Belongs to the DRC10 family.</text>
</comment>
<evidence type="ECO:0000256" key="10">
    <source>
        <dbReference type="SAM" id="Coils"/>
    </source>
</evidence>
<feature type="coiled-coil region" evidence="10">
    <location>
        <begin position="288"/>
        <end position="340"/>
    </location>
</feature>
<evidence type="ECO:0000256" key="4">
    <source>
        <dbReference type="ARBA" id="ARBA00021752"/>
    </source>
</evidence>
<reference evidence="11 12" key="1">
    <citation type="submission" date="2024-07" db="EMBL/GenBank/DDBJ databases">
        <authorList>
            <person name="Akdeniz Z."/>
        </authorList>
    </citation>
    <scope>NUCLEOTIDE SEQUENCE [LARGE SCALE GENOMIC DNA]</scope>
</reference>
<sequence>MNKLIAVEACRCLSVISDMISTLEQLQYVTSVLQSRVDFDATFGKSLADRLRECIRTRQQLESAIQDQNVMKAGGFRSRQTRLEKRIAEATTKFTKEIHELTMIFSQSTDFLDKVKLNVNNLAELLPQGYVQVGGQGGKSVASGSVAQDGQGQSTTAGQHVHFSSIKELIETLQHMYQVVHTNMNTSVQQEQNKKQHISLLSNSEQNMRNLVSTYQRDEKNMLEQIEVEENQLQDQIKTIIDQLQQNGQLAEDTTNSAFQTVSQNEQQNNDQFLKKNQEFALLVQDHSRKLNENVKKALEGAKEMQKQRRRFYLGIRDDMKKLDAECNKLDEDIYRLKYEINLSNERIGVLNKEIEVYNADKQVRDNAEKGVADIQRRHEEYWDLKDLMSALEQEVIKR</sequence>
<evidence type="ECO:0000256" key="8">
    <source>
        <dbReference type="ARBA" id="ARBA00023212"/>
    </source>
</evidence>
<evidence type="ECO:0000256" key="3">
    <source>
        <dbReference type="ARBA" id="ARBA00009071"/>
    </source>
</evidence>
<evidence type="ECO:0000256" key="1">
    <source>
        <dbReference type="ARBA" id="ARBA00003029"/>
    </source>
</evidence>
<gene>
    <name evidence="11" type="ORF">HINF_LOCUS9089</name>
</gene>
<dbReference type="Proteomes" id="UP001642409">
    <property type="component" value="Unassembled WGS sequence"/>
</dbReference>
<keyword evidence="8" id="KW-0206">Cytoskeleton</keyword>
<evidence type="ECO:0000256" key="7">
    <source>
        <dbReference type="ARBA" id="ARBA00023069"/>
    </source>
</evidence>
<comment type="subcellular location">
    <subcellularLocation>
        <location evidence="2">Cytoplasm</location>
        <location evidence="2">Cytoskeleton</location>
        <location evidence="2">Flagellum axoneme</location>
    </subcellularLocation>
</comment>
<keyword evidence="10" id="KW-0175">Coiled coil</keyword>
<evidence type="ECO:0000256" key="5">
    <source>
        <dbReference type="ARBA" id="ARBA00022490"/>
    </source>
</evidence>
<dbReference type="PANTHER" id="PTHR31598:SF1">
    <property type="entry name" value="DYNEIN REGULATORY COMPLEX PROTEIN 10"/>
    <property type="match status" value="1"/>
</dbReference>
<proteinExistence type="inferred from homology"/>
<feature type="coiled-coil region" evidence="10">
    <location>
        <begin position="201"/>
        <end position="243"/>
    </location>
</feature>
<comment type="function">
    <text evidence="1">Component of the nexin-dynein regulatory complex (N-DRC), a key regulator of ciliary/flagellar motility which maintains the alignment and integrity of the distal axoneme and regulates microtubule sliding in motile axonemes.</text>
</comment>
<keyword evidence="6" id="KW-0282">Flagellum</keyword>
<dbReference type="InterPro" id="IPR042815">
    <property type="entry name" value="DRC10"/>
</dbReference>
<protein>
    <recommendedName>
        <fullName evidence="4">Dynein regulatory complex protein 10</fullName>
    </recommendedName>
</protein>
<evidence type="ECO:0000256" key="6">
    <source>
        <dbReference type="ARBA" id="ARBA00022846"/>
    </source>
</evidence>
<comment type="caution">
    <text evidence="11">The sequence shown here is derived from an EMBL/GenBank/DDBJ whole genome shotgun (WGS) entry which is preliminary data.</text>
</comment>
<evidence type="ECO:0000256" key="2">
    <source>
        <dbReference type="ARBA" id="ARBA00004611"/>
    </source>
</evidence>
<organism evidence="11 12">
    <name type="scientific">Hexamita inflata</name>
    <dbReference type="NCBI Taxonomy" id="28002"/>
    <lineage>
        <taxon>Eukaryota</taxon>
        <taxon>Metamonada</taxon>
        <taxon>Diplomonadida</taxon>
        <taxon>Hexamitidae</taxon>
        <taxon>Hexamitinae</taxon>
        <taxon>Hexamita</taxon>
    </lineage>
</organism>
<dbReference type="PANTHER" id="PTHR31598">
    <property type="entry name" value="IQ DOMAIN-CONTAINING PROTEIN D"/>
    <property type="match status" value="1"/>
</dbReference>
<dbReference type="EMBL" id="CAXDID020000019">
    <property type="protein sequence ID" value="CAL5985768.1"/>
    <property type="molecule type" value="Genomic_DNA"/>
</dbReference>
<evidence type="ECO:0000256" key="9">
    <source>
        <dbReference type="ARBA" id="ARBA00023273"/>
    </source>
</evidence>
<accession>A0ABP1HBW7</accession>